<sequence>MAQETAATGGNKRSRDETDTLSPPNADLELKRRKFEDAAAPDGPSPGNRLASIASALSGVFGYNRSTPDPSQENIPPGDEESKPSKPPPPPPPAQAPVTAAPPPPPPVNAAPIVPMSTQTRVAAVPPSRIEIRIPTSRPAIKLKALKGTKWDTGEDKPSPRGKAAASKPPPARKPAAKPRGRKKAAAAAAPAPVAGPAPAPVRSLENSADVPQAAMNGTATNGTATNGTATNGTANGTAATDIAMNDIATNGIATDGPEPELAVVRDASIPAAIDTPTKNRLFSPVAANVPKSILTPTKKRGPRPSKNVKFDGNGLFDHIPRSTSARKPGRPKKLDAPVDEITCGICAKPHSKPPNEIILCDNCDFAVHQECYGIPEIPEGDWLCKSCTQEDVLKLPKAEPGLTPVPAPLTVEIPEIPNLDRHLGAMQRVLLDRCAGRRRIRMFGQVEASEKVRQLVEQTVLAGEGNSMLLIGPRGSGKTTLVENTIADLSQEHRQHFHVVRLNGFIHTDDKLALREVWRQLGKEMRVEDDLLNRSNYADTMASLLALLSHPSEILGQDAGVTSQAVVFVIDEFDMFATHPRQTLLYNLFDIAQSRKAPIAVVGCTTRMDVVEMLEKRVKSRFSHRYVYLSLAKTLPAYWQVCRQGLMLGEADGGKEGLNVSLEGYTDFQKYWNHKIEDLYKHRQFQDLLQYHYYTTKSASAFFSEWILPLSYLSPKDLTLRVPTVESELTSLAPPDSRMQLLSSLSELDLSLLIAAARLDIVAHTDTVNFAMAYDEYSSLVGKQRVQSASSGLLAVGGNVRVWSRGVASTAWERLVGLGLLVPSGIGGGRTLGSGGLDGRMWKVDVSLEEIPAGVKLSAVMAKWCREI</sequence>
<evidence type="ECO:0000313" key="13">
    <source>
        <dbReference type="EMBL" id="OAA77015.1"/>
    </source>
</evidence>
<organism evidence="13 14">
    <name type="scientific">Akanthomyces lecanii RCEF 1005</name>
    <dbReference type="NCBI Taxonomy" id="1081108"/>
    <lineage>
        <taxon>Eukaryota</taxon>
        <taxon>Fungi</taxon>
        <taxon>Dikarya</taxon>
        <taxon>Ascomycota</taxon>
        <taxon>Pezizomycotina</taxon>
        <taxon>Sordariomycetes</taxon>
        <taxon>Hypocreomycetidae</taxon>
        <taxon>Hypocreales</taxon>
        <taxon>Cordycipitaceae</taxon>
        <taxon>Akanthomyces</taxon>
        <taxon>Cordyceps confragosa</taxon>
    </lineage>
</organism>
<dbReference type="FunFam" id="3.40.50.300:FF:001597">
    <property type="entry name" value="Origin recognition complex subunit Orc4"/>
    <property type="match status" value="1"/>
</dbReference>
<comment type="similarity">
    <text evidence="2">Belongs to the ORC4 family.</text>
</comment>
<evidence type="ECO:0000256" key="7">
    <source>
        <dbReference type="ARBA" id="ARBA00022833"/>
    </source>
</evidence>
<dbReference type="Pfam" id="PF13191">
    <property type="entry name" value="AAA_16"/>
    <property type="match status" value="1"/>
</dbReference>
<dbReference type="OrthoDB" id="343623at2759"/>
<dbReference type="InterPro" id="IPR041664">
    <property type="entry name" value="AAA_16"/>
</dbReference>
<proteinExistence type="inferred from homology"/>
<dbReference type="GO" id="GO:0008270">
    <property type="term" value="F:zinc ion binding"/>
    <property type="evidence" value="ECO:0007669"/>
    <property type="project" value="UniProtKB-KW"/>
</dbReference>
<dbReference type="GO" id="GO:0006270">
    <property type="term" value="P:DNA replication initiation"/>
    <property type="evidence" value="ECO:0007669"/>
    <property type="project" value="TreeGrafter"/>
</dbReference>
<accession>A0A162ITJ5</accession>
<protein>
    <recommendedName>
        <fullName evidence="3">Origin recognition complex subunit 4</fullName>
    </recommendedName>
</protein>
<feature type="compositionally biased region" description="Polar residues" evidence="11">
    <location>
        <begin position="64"/>
        <end position="74"/>
    </location>
</feature>
<evidence type="ECO:0000256" key="3">
    <source>
        <dbReference type="ARBA" id="ARBA00019083"/>
    </source>
</evidence>
<dbReference type="Gene3D" id="3.30.40.10">
    <property type="entry name" value="Zinc/RING finger domain, C3HC4 (zinc finger)"/>
    <property type="match status" value="1"/>
</dbReference>
<dbReference type="InterPro" id="IPR011011">
    <property type="entry name" value="Znf_FYVE_PHD"/>
</dbReference>
<feature type="compositionally biased region" description="Basic residues" evidence="11">
    <location>
        <begin position="175"/>
        <end position="185"/>
    </location>
</feature>
<dbReference type="GO" id="GO:0005664">
    <property type="term" value="C:nuclear origin of replication recognition complex"/>
    <property type="evidence" value="ECO:0007669"/>
    <property type="project" value="TreeGrafter"/>
</dbReference>
<evidence type="ECO:0000256" key="8">
    <source>
        <dbReference type="ARBA" id="ARBA00023125"/>
    </source>
</evidence>
<evidence type="ECO:0000256" key="1">
    <source>
        <dbReference type="ARBA" id="ARBA00004123"/>
    </source>
</evidence>
<keyword evidence="6 10" id="KW-0863">Zinc-finger</keyword>
<keyword evidence="4" id="KW-0235">DNA replication</keyword>
<evidence type="ECO:0000256" key="6">
    <source>
        <dbReference type="ARBA" id="ARBA00022771"/>
    </source>
</evidence>
<dbReference type="PROSITE" id="PS01359">
    <property type="entry name" value="ZF_PHD_1"/>
    <property type="match status" value="1"/>
</dbReference>
<dbReference type="PANTHER" id="PTHR12087:SF0">
    <property type="entry name" value="ORIGIN RECOGNITION COMPLEX SUBUNIT 4"/>
    <property type="match status" value="1"/>
</dbReference>
<comment type="caution">
    <text evidence="13">The sequence shown here is derived from an EMBL/GenBank/DDBJ whole genome shotgun (WGS) entry which is preliminary data.</text>
</comment>
<feature type="compositionally biased region" description="Pro residues" evidence="11">
    <location>
        <begin position="85"/>
        <end position="109"/>
    </location>
</feature>
<dbReference type="Proteomes" id="UP000076881">
    <property type="component" value="Unassembled WGS sequence"/>
</dbReference>
<evidence type="ECO:0000256" key="9">
    <source>
        <dbReference type="ARBA" id="ARBA00023242"/>
    </source>
</evidence>
<keyword evidence="8" id="KW-0238">DNA-binding</keyword>
<keyword evidence="9" id="KW-0539">Nucleus</keyword>
<evidence type="ECO:0000313" key="14">
    <source>
        <dbReference type="Proteomes" id="UP000076881"/>
    </source>
</evidence>
<evidence type="ECO:0000256" key="11">
    <source>
        <dbReference type="SAM" id="MobiDB-lite"/>
    </source>
</evidence>
<dbReference type="SUPFAM" id="SSF52540">
    <property type="entry name" value="P-loop containing nucleoside triphosphate hydrolases"/>
    <property type="match status" value="1"/>
</dbReference>
<dbReference type="InterPro" id="IPR032705">
    <property type="entry name" value="ORC4_C"/>
</dbReference>
<dbReference type="SUPFAM" id="SSF57903">
    <property type="entry name" value="FYVE/PHD zinc finger"/>
    <property type="match status" value="1"/>
</dbReference>
<dbReference type="CDD" id="cd15492">
    <property type="entry name" value="PHD_BRPF_JADE_like"/>
    <property type="match status" value="1"/>
</dbReference>
<keyword evidence="5" id="KW-0479">Metal-binding</keyword>
<dbReference type="Pfam" id="PF13831">
    <property type="entry name" value="PHD_2"/>
    <property type="match status" value="1"/>
</dbReference>
<evidence type="ECO:0000256" key="2">
    <source>
        <dbReference type="ARBA" id="ARBA00005334"/>
    </source>
</evidence>
<feature type="region of interest" description="Disordered" evidence="11">
    <location>
        <begin position="134"/>
        <end position="208"/>
    </location>
</feature>
<dbReference type="Pfam" id="PF14629">
    <property type="entry name" value="ORC4_C"/>
    <property type="match status" value="1"/>
</dbReference>
<dbReference type="STRING" id="1081108.A0A162ITJ5"/>
<dbReference type="PANTHER" id="PTHR12087">
    <property type="entry name" value="ORIGIN RECOGNITION COMPLEX SUBUNIT 4"/>
    <property type="match status" value="1"/>
</dbReference>
<dbReference type="Gene3D" id="3.40.50.300">
    <property type="entry name" value="P-loop containing nucleotide triphosphate hydrolases"/>
    <property type="match status" value="1"/>
</dbReference>
<dbReference type="SMART" id="SM00382">
    <property type="entry name" value="AAA"/>
    <property type="match status" value="1"/>
</dbReference>
<comment type="subcellular location">
    <subcellularLocation>
        <location evidence="1">Nucleus</location>
    </subcellularLocation>
</comment>
<feature type="compositionally biased region" description="Basic and acidic residues" evidence="11">
    <location>
        <begin position="28"/>
        <end position="37"/>
    </location>
</feature>
<evidence type="ECO:0000256" key="5">
    <source>
        <dbReference type="ARBA" id="ARBA00022723"/>
    </source>
</evidence>
<feature type="domain" description="PHD-type" evidence="12">
    <location>
        <begin position="341"/>
        <end position="391"/>
    </location>
</feature>
<dbReference type="SMART" id="SM00249">
    <property type="entry name" value="PHD"/>
    <property type="match status" value="1"/>
</dbReference>
<dbReference type="InterPro" id="IPR013083">
    <property type="entry name" value="Znf_RING/FYVE/PHD"/>
</dbReference>
<dbReference type="InterPro" id="IPR027417">
    <property type="entry name" value="P-loop_NTPase"/>
</dbReference>
<evidence type="ECO:0000259" key="12">
    <source>
        <dbReference type="PROSITE" id="PS50016"/>
    </source>
</evidence>
<dbReference type="EMBL" id="AZHF01000004">
    <property type="protein sequence ID" value="OAA77015.1"/>
    <property type="molecule type" value="Genomic_DNA"/>
</dbReference>
<keyword evidence="14" id="KW-1185">Reference proteome</keyword>
<dbReference type="GO" id="GO:0003688">
    <property type="term" value="F:DNA replication origin binding"/>
    <property type="evidence" value="ECO:0007669"/>
    <property type="project" value="TreeGrafter"/>
</dbReference>
<dbReference type="InterPro" id="IPR003593">
    <property type="entry name" value="AAA+_ATPase"/>
</dbReference>
<keyword evidence="7" id="KW-0862">Zinc</keyword>
<evidence type="ECO:0000256" key="10">
    <source>
        <dbReference type="PROSITE-ProRule" id="PRU00146"/>
    </source>
</evidence>
<dbReference type="InterPro" id="IPR019787">
    <property type="entry name" value="Znf_PHD-finger"/>
</dbReference>
<reference evidence="13 14" key="1">
    <citation type="journal article" date="2016" name="Genome Biol. Evol.">
        <title>Divergent and convergent evolution of fungal pathogenicity.</title>
        <authorList>
            <person name="Shang Y."/>
            <person name="Xiao G."/>
            <person name="Zheng P."/>
            <person name="Cen K."/>
            <person name="Zhan S."/>
            <person name="Wang C."/>
        </authorList>
    </citation>
    <scope>NUCLEOTIDE SEQUENCE [LARGE SCALE GENOMIC DNA]</scope>
    <source>
        <strain evidence="13 14">RCEF 1005</strain>
    </source>
</reference>
<dbReference type="CDD" id="cd00009">
    <property type="entry name" value="AAA"/>
    <property type="match status" value="1"/>
</dbReference>
<dbReference type="InterPro" id="IPR019786">
    <property type="entry name" value="Zinc_finger_PHD-type_CS"/>
</dbReference>
<feature type="region of interest" description="Disordered" evidence="11">
    <location>
        <begin position="295"/>
        <end position="334"/>
    </location>
</feature>
<dbReference type="InterPro" id="IPR016527">
    <property type="entry name" value="ORC4"/>
</dbReference>
<gene>
    <name evidence="13" type="ORF">LEL_06699</name>
</gene>
<feature type="compositionally biased region" description="Basic and acidic residues" evidence="11">
    <location>
        <begin position="149"/>
        <end position="159"/>
    </location>
</feature>
<feature type="region of interest" description="Disordered" evidence="11">
    <location>
        <begin position="1"/>
        <end position="114"/>
    </location>
</feature>
<name>A0A162ITJ5_CORDF</name>
<dbReference type="AlphaFoldDB" id="A0A162ITJ5"/>
<dbReference type="InterPro" id="IPR001965">
    <property type="entry name" value="Znf_PHD"/>
</dbReference>
<evidence type="ECO:0000256" key="4">
    <source>
        <dbReference type="ARBA" id="ARBA00022705"/>
    </source>
</evidence>
<dbReference type="PROSITE" id="PS50016">
    <property type="entry name" value="ZF_PHD_2"/>
    <property type="match status" value="1"/>
</dbReference>